<organism evidence="1 2">
    <name type="scientific">Elysia marginata</name>
    <dbReference type="NCBI Taxonomy" id="1093978"/>
    <lineage>
        <taxon>Eukaryota</taxon>
        <taxon>Metazoa</taxon>
        <taxon>Spiralia</taxon>
        <taxon>Lophotrochozoa</taxon>
        <taxon>Mollusca</taxon>
        <taxon>Gastropoda</taxon>
        <taxon>Heterobranchia</taxon>
        <taxon>Euthyneura</taxon>
        <taxon>Panpulmonata</taxon>
        <taxon>Sacoglossa</taxon>
        <taxon>Placobranchoidea</taxon>
        <taxon>Plakobranchidae</taxon>
        <taxon>Elysia</taxon>
    </lineage>
</organism>
<proteinExistence type="predicted"/>
<reference evidence="1 2" key="1">
    <citation type="journal article" date="2021" name="Elife">
        <title>Chloroplast acquisition without the gene transfer in kleptoplastic sea slugs, Plakobranchus ocellatus.</title>
        <authorList>
            <person name="Maeda T."/>
            <person name="Takahashi S."/>
            <person name="Yoshida T."/>
            <person name="Shimamura S."/>
            <person name="Takaki Y."/>
            <person name="Nagai Y."/>
            <person name="Toyoda A."/>
            <person name="Suzuki Y."/>
            <person name="Arimoto A."/>
            <person name="Ishii H."/>
            <person name="Satoh N."/>
            <person name="Nishiyama T."/>
            <person name="Hasebe M."/>
            <person name="Maruyama T."/>
            <person name="Minagawa J."/>
            <person name="Obokata J."/>
            <person name="Shigenobu S."/>
        </authorList>
    </citation>
    <scope>NUCLEOTIDE SEQUENCE [LARGE SCALE GENOMIC DNA]</scope>
</reference>
<protein>
    <submittedName>
        <fullName evidence="1">Uncharacterized protein</fullName>
    </submittedName>
</protein>
<accession>A0AAV4IEE4</accession>
<dbReference type="EMBL" id="BMAT01006316">
    <property type="protein sequence ID" value="GFS09946.1"/>
    <property type="molecule type" value="Genomic_DNA"/>
</dbReference>
<evidence type="ECO:0000313" key="1">
    <source>
        <dbReference type="EMBL" id="GFS09946.1"/>
    </source>
</evidence>
<gene>
    <name evidence="1" type="ORF">ElyMa_003048800</name>
</gene>
<dbReference type="Proteomes" id="UP000762676">
    <property type="component" value="Unassembled WGS sequence"/>
</dbReference>
<evidence type="ECO:0000313" key="2">
    <source>
        <dbReference type="Proteomes" id="UP000762676"/>
    </source>
</evidence>
<keyword evidence="2" id="KW-1185">Reference proteome</keyword>
<name>A0AAV4IEE4_9GAST</name>
<comment type="caution">
    <text evidence="1">The sequence shown here is derived from an EMBL/GenBank/DDBJ whole genome shotgun (WGS) entry which is preliminary data.</text>
</comment>
<dbReference type="AlphaFoldDB" id="A0AAV4IEE4"/>
<sequence>MRSQERRRWQIVKLNVSQKSLWTVLLNQNLLQVVMRTQWIKGMKQSGTNPVSAQVEKNTKTTTPEWVKSSNLMMDHKTLKCMEGFIRTTNLMI</sequence>